<dbReference type="EMBL" id="CP053923">
    <property type="protein sequence ID" value="QNT70833.1"/>
    <property type="molecule type" value="Genomic_DNA"/>
</dbReference>
<dbReference type="GO" id="GO:0003676">
    <property type="term" value="F:nucleic acid binding"/>
    <property type="evidence" value="ECO:0007669"/>
    <property type="project" value="InterPro"/>
</dbReference>
<feature type="domain" description="Integrase catalytic" evidence="1">
    <location>
        <begin position="17"/>
        <end position="145"/>
    </location>
</feature>
<evidence type="ECO:0000313" key="3">
    <source>
        <dbReference type="Proteomes" id="UP000516369"/>
    </source>
</evidence>
<dbReference type="InterPro" id="IPR036397">
    <property type="entry name" value="RNaseH_sf"/>
</dbReference>
<dbReference type="InterPro" id="IPR012337">
    <property type="entry name" value="RNaseH-like_sf"/>
</dbReference>
<dbReference type="Pfam" id="PF00665">
    <property type="entry name" value="rve"/>
    <property type="match status" value="1"/>
</dbReference>
<dbReference type="PROSITE" id="PS50994">
    <property type="entry name" value="INTEGRASE"/>
    <property type="match status" value="1"/>
</dbReference>
<organism evidence="2 3">
    <name type="scientific">Defluviicoccus vanus</name>
    <dbReference type="NCBI Taxonomy" id="111831"/>
    <lineage>
        <taxon>Bacteria</taxon>
        <taxon>Pseudomonadati</taxon>
        <taxon>Pseudomonadota</taxon>
        <taxon>Alphaproteobacteria</taxon>
        <taxon>Rhodospirillales</taxon>
        <taxon>Rhodospirillaceae</taxon>
        <taxon>Defluviicoccus</taxon>
    </lineage>
</organism>
<reference evidence="2 3" key="1">
    <citation type="submission" date="2020-05" db="EMBL/GenBank/DDBJ databases">
        <title>Complete closed genome sequence of Defluviicoccus vanus.</title>
        <authorList>
            <person name="Bessarab I."/>
            <person name="Arumugam K."/>
            <person name="Maszenan A.M."/>
            <person name="Seviour R.J."/>
            <person name="Williams R.B."/>
        </authorList>
    </citation>
    <scope>NUCLEOTIDE SEQUENCE [LARGE SCALE GENOMIC DNA]</scope>
    <source>
        <strain evidence="2 3">Ben 114</strain>
    </source>
</reference>
<dbReference type="KEGG" id="dvn:HQ394_17825"/>
<proteinExistence type="predicted"/>
<dbReference type="Proteomes" id="UP000516369">
    <property type="component" value="Chromosome"/>
</dbReference>
<dbReference type="PANTHER" id="PTHR46889:SF4">
    <property type="entry name" value="TRANSPOSASE INSO FOR INSERTION SEQUENCE ELEMENT IS911B-RELATED"/>
    <property type="match status" value="1"/>
</dbReference>
<gene>
    <name evidence="2" type="ORF">HQ394_17825</name>
</gene>
<keyword evidence="3" id="KW-1185">Reference proteome</keyword>
<evidence type="ECO:0000259" key="1">
    <source>
        <dbReference type="PROSITE" id="PS50994"/>
    </source>
</evidence>
<sequence>MSFPQRPPAMVDPTLPLPDLPPVAGEELVARFDGGRLNQIWLADITRIPTDEGWLYLVVVLHLFSRKVMGWAMRDHLRQERTIAALTMAIQRQRPGRGLIRHSVRGSQYAAGRDLSIYIETYDNRQRLNAALRYRTPEQAEFHAA</sequence>
<dbReference type="AlphaFoldDB" id="A0A7H1N547"/>
<dbReference type="SUPFAM" id="SSF53098">
    <property type="entry name" value="Ribonuclease H-like"/>
    <property type="match status" value="1"/>
</dbReference>
<name>A0A7H1N547_9PROT</name>
<dbReference type="Gene3D" id="3.30.420.10">
    <property type="entry name" value="Ribonuclease H-like superfamily/Ribonuclease H"/>
    <property type="match status" value="1"/>
</dbReference>
<dbReference type="InterPro" id="IPR050900">
    <property type="entry name" value="Transposase_IS3/IS150/IS904"/>
</dbReference>
<protein>
    <submittedName>
        <fullName evidence="2">DDE-type integrase/transposase/recombinase</fullName>
    </submittedName>
</protein>
<dbReference type="PANTHER" id="PTHR46889">
    <property type="entry name" value="TRANSPOSASE INSF FOR INSERTION SEQUENCE IS3B-RELATED"/>
    <property type="match status" value="1"/>
</dbReference>
<evidence type="ECO:0000313" key="2">
    <source>
        <dbReference type="EMBL" id="QNT70833.1"/>
    </source>
</evidence>
<dbReference type="GO" id="GO:0015074">
    <property type="term" value="P:DNA integration"/>
    <property type="evidence" value="ECO:0007669"/>
    <property type="project" value="InterPro"/>
</dbReference>
<accession>A0A7H1N547</accession>
<dbReference type="InterPro" id="IPR001584">
    <property type="entry name" value="Integrase_cat-core"/>
</dbReference>